<dbReference type="InterPro" id="IPR045112">
    <property type="entry name" value="PPAN-like"/>
</dbReference>
<protein>
    <submittedName>
        <fullName evidence="3">Suppressor of SWI4 1-like</fullName>
    </submittedName>
</protein>
<dbReference type="PROSITE" id="PS50833">
    <property type="entry name" value="BRIX"/>
    <property type="match status" value="1"/>
</dbReference>
<dbReference type="SMART" id="SM00879">
    <property type="entry name" value="Brix"/>
    <property type="match status" value="1"/>
</dbReference>
<dbReference type="GO" id="GO:0006364">
    <property type="term" value="P:rRNA processing"/>
    <property type="evidence" value="ECO:0007669"/>
    <property type="project" value="InterPro"/>
</dbReference>
<dbReference type="GO" id="GO:0019843">
    <property type="term" value="F:rRNA binding"/>
    <property type="evidence" value="ECO:0007669"/>
    <property type="project" value="InterPro"/>
</dbReference>
<dbReference type="AlphaFoldDB" id="A0A2V3J345"/>
<feature type="region of interest" description="Disordered" evidence="1">
    <location>
        <begin position="1"/>
        <end position="22"/>
    </location>
</feature>
<feature type="domain" description="Brix" evidence="2">
    <location>
        <begin position="26"/>
        <end position="290"/>
    </location>
</feature>
<name>A0A2V3J345_9FLOR</name>
<reference evidence="3 4" key="1">
    <citation type="journal article" date="2018" name="Mol. Biol. Evol.">
        <title>Analysis of the draft genome of the red seaweed Gracilariopsis chorda provides insights into genome size evolution in Rhodophyta.</title>
        <authorList>
            <person name="Lee J."/>
            <person name="Yang E.C."/>
            <person name="Graf L."/>
            <person name="Yang J.H."/>
            <person name="Qiu H."/>
            <person name="Zel Zion U."/>
            <person name="Chan C.X."/>
            <person name="Stephens T.G."/>
            <person name="Weber A.P.M."/>
            <person name="Boo G.H."/>
            <person name="Boo S.M."/>
            <person name="Kim K.M."/>
            <person name="Shin Y."/>
            <person name="Jung M."/>
            <person name="Lee S.J."/>
            <person name="Yim H.S."/>
            <person name="Lee J.H."/>
            <person name="Bhattacharya D."/>
            <person name="Yoon H.S."/>
        </authorList>
    </citation>
    <scope>NUCLEOTIDE SEQUENCE [LARGE SCALE GENOMIC DNA]</scope>
    <source>
        <strain evidence="3 4">SKKU-2015</strain>
        <tissue evidence="3">Whole body</tissue>
    </source>
</reference>
<dbReference type="OrthoDB" id="10261452at2759"/>
<dbReference type="GO" id="GO:0000027">
    <property type="term" value="P:ribosomal large subunit assembly"/>
    <property type="evidence" value="ECO:0007669"/>
    <property type="project" value="TreeGrafter"/>
</dbReference>
<evidence type="ECO:0000259" key="2">
    <source>
        <dbReference type="PROSITE" id="PS50833"/>
    </source>
</evidence>
<dbReference type="Pfam" id="PF04427">
    <property type="entry name" value="Brix"/>
    <property type="match status" value="1"/>
</dbReference>
<feature type="compositionally biased region" description="Basic residues" evidence="1">
    <location>
        <begin position="1"/>
        <end position="15"/>
    </location>
</feature>
<feature type="compositionally biased region" description="Acidic residues" evidence="1">
    <location>
        <begin position="375"/>
        <end position="390"/>
    </location>
</feature>
<feature type="region of interest" description="Disordered" evidence="1">
    <location>
        <begin position="317"/>
        <end position="390"/>
    </location>
</feature>
<proteinExistence type="predicted"/>
<dbReference type="STRING" id="448386.A0A2V3J345"/>
<evidence type="ECO:0000313" key="3">
    <source>
        <dbReference type="EMBL" id="PXF48799.1"/>
    </source>
</evidence>
<comment type="caution">
    <text evidence="3">The sequence shown here is derived from an EMBL/GenBank/DDBJ whole genome shotgun (WGS) entry which is preliminary data.</text>
</comment>
<gene>
    <name evidence="3" type="ORF">BWQ96_01355</name>
</gene>
<dbReference type="EMBL" id="NBIV01000011">
    <property type="protein sequence ID" value="PXF48799.1"/>
    <property type="molecule type" value="Genomic_DNA"/>
</dbReference>
<organism evidence="3 4">
    <name type="scientific">Gracilariopsis chorda</name>
    <dbReference type="NCBI Taxonomy" id="448386"/>
    <lineage>
        <taxon>Eukaryota</taxon>
        <taxon>Rhodophyta</taxon>
        <taxon>Florideophyceae</taxon>
        <taxon>Rhodymeniophycidae</taxon>
        <taxon>Gracilariales</taxon>
        <taxon>Gracilariaceae</taxon>
        <taxon>Gracilariopsis</taxon>
    </lineage>
</organism>
<evidence type="ECO:0000313" key="4">
    <source>
        <dbReference type="Proteomes" id="UP000247409"/>
    </source>
</evidence>
<dbReference type="Proteomes" id="UP000247409">
    <property type="component" value="Unassembled WGS sequence"/>
</dbReference>
<accession>A0A2V3J345</accession>
<evidence type="ECO:0000256" key="1">
    <source>
        <dbReference type="SAM" id="MobiDB-lite"/>
    </source>
</evidence>
<feature type="compositionally biased region" description="Low complexity" evidence="1">
    <location>
        <begin position="354"/>
        <end position="367"/>
    </location>
</feature>
<dbReference type="PANTHER" id="PTHR12661">
    <property type="entry name" value="PETER PAN-RELATED"/>
    <property type="match status" value="1"/>
</dbReference>
<feature type="compositionally biased region" description="Basic and acidic residues" evidence="1">
    <location>
        <begin position="324"/>
        <end position="333"/>
    </location>
</feature>
<sequence length="390" mass="44249">MPRKAGGKRRKRRTHKLDTPASDSVPRSFVFRRGHVSAGVRDLVPCLRTALMPHTARRLRERRSNSIRDYVSVATQIGVTHFWILSATPTAPYLRIARVPQGPTLTFRILEYTLSADVRAVQRRPLALEDAHFEQPPLLVLNNFKQHTAHVKLMAETFRHSFPPIDVNTARLASLKRVMLVNRHVESGHVHIRHYALKVQQAGLSKPVRKMVNKRRIPNMNNLEDVAELMDGAPGVFSSDSEMEDNPETTVQLAQQVQKVRKGSSSRVKLVEVGPRLKLELVKIQGGLCDGAVLHHRYVSKSKEEAKEDERRIQARKHLKRKRREEQEANVKRKQDKKRAKKDRHKRSIENRLAAEAAAGEAAAKGATELMDAGNEADDEEEVGEEEEEP</sequence>
<dbReference type="PANTHER" id="PTHR12661:SF5">
    <property type="entry name" value="SUPPRESSOR OF SWI4 1 HOMOLOG"/>
    <property type="match status" value="1"/>
</dbReference>
<dbReference type="GO" id="GO:0030687">
    <property type="term" value="C:preribosome, large subunit precursor"/>
    <property type="evidence" value="ECO:0007669"/>
    <property type="project" value="TreeGrafter"/>
</dbReference>
<dbReference type="InterPro" id="IPR007109">
    <property type="entry name" value="Brix"/>
</dbReference>
<keyword evidence="4" id="KW-1185">Reference proteome</keyword>
<feature type="compositionally biased region" description="Basic residues" evidence="1">
    <location>
        <begin position="334"/>
        <end position="347"/>
    </location>
</feature>